<proteinExistence type="predicted"/>
<accession>A0A1G1XLS0</accession>
<sequence length="104" mass="12333">MEDWQEEELLEALEESLRDDPIFLRARYVQFPSSGHEVIIVDGSVMFEVKRGEVRSRKKKDGYLGIDRVAQEILSHLPQEDQSPQSLLEIVREHYLRRKKLRKI</sequence>
<dbReference type="EMBL" id="MHHY01000004">
    <property type="protein sequence ID" value="OGY40864.1"/>
    <property type="molecule type" value="Genomic_DNA"/>
</dbReference>
<reference evidence="1 2" key="1">
    <citation type="journal article" date="2016" name="Nat. Commun.">
        <title>Thousands of microbial genomes shed light on interconnected biogeochemical processes in an aquifer system.</title>
        <authorList>
            <person name="Anantharaman K."/>
            <person name="Brown C.T."/>
            <person name="Hug L.A."/>
            <person name="Sharon I."/>
            <person name="Castelle C.J."/>
            <person name="Probst A.J."/>
            <person name="Thomas B.C."/>
            <person name="Singh A."/>
            <person name="Wilkins M.J."/>
            <person name="Karaoz U."/>
            <person name="Brodie E.L."/>
            <person name="Williams K.H."/>
            <person name="Hubbard S.S."/>
            <person name="Banfield J.F."/>
        </authorList>
    </citation>
    <scope>NUCLEOTIDE SEQUENCE [LARGE SCALE GENOMIC DNA]</scope>
</reference>
<dbReference type="AlphaFoldDB" id="A0A1G1XLS0"/>
<name>A0A1G1XLS0_9BACT</name>
<gene>
    <name evidence="1" type="ORF">A2570_00430</name>
</gene>
<evidence type="ECO:0000313" key="1">
    <source>
        <dbReference type="EMBL" id="OGY40864.1"/>
    </source>
</evidence>
<evidence type="ECO:0000313" key="2">
    <source>
        <dbReference type="Proteomes" id="UP000178570"/>
    </source>
</evidence>
<organism evidence="1 2">
    <name type="scientific">Candidatus Brennerbacteria bacterium RIFOXYD1_FULL_41_16</name>
    <dbReference type="NCBI Taxonomy" id="1797529"/>
    <lineage>
        <taxon>Bacteria</taxon>
        <taxon>Candidatus Brenneribacteriota</taxon>
    </lineage>
</organism>
<dbReference type="Proteomes" id="UP000178570">
    <property type="component" value="Unassembled WGS sequence"/>
</dbReference>
<comment type="caution">
    <text evidence="1">The sequence shown here is derived from an EMBL/GenBank/DDBJ whole genome shotgun (WGS) entry which is preliminary data.</text>
</comment>
<protein>
    <submittedName>
        <fullName evidence="1">Uncharacterized protein</fullName>
    </submittedName>
</protein>